<organism evidence="1">
    <name type="scientific">Arundo donax</name>
    <name type="common">Giant reed</name>
    <name type="synonym">Donax arundinaceus</name>
    <dbReference type="NCBI Taxonomy" id="35708"/>
    <lineage>
        <taxon>Eukaryota</taxon>
        <taxon>Viridiplantae</taxon>
        <taxon>Streptophyta</taxon>
        <taxon>Embryophyta</taxon>
        <taxon>Tracheophyta</taxon>
        <taxon>Spermatophyta</taxon>
        <taxon>Magnoliopsida</taxon>
        <taxon>Liliopsida</taxon>
        <taxon>Poales</taxon>
        <taxon>Poaceae</taxon>
        <taxon>PACMAD clade</taxon>
        <taxon>Arundinoideae</taxon>
        <taxon>Arundineae</taxon>
        <taxon>Arundo</taxon>
    </lineage>
</organism>
<dbReference type="EMBL" id="GBRH01182803">
    <property type="protein sequence ID" value="JAE15093.1"/>
    <property type="molecule type" value="Transcribed_RNA"/>
</dbReference>
<reference evidence="1" key="1">
    <citation type="submission" date="2014-09" db="EMBL/GenBank/DDBJ databases">
        <authorList>
            <person name="Magalhaes I.L.F."/>
            <person name="Oliveira U."/>
            <person name="Santos F.R."/>
            <person name="Vidigal T.H.D.A."/>
            <person name="Brescovit A.D."/>
            <person name="Santos A.J."/>
        </authorList>
    </citation>
    <scope>NUCLEOTIDE SEQUENCE</scope>
    <source>
        <tissue evidence="1">Shoot tissue taken approximately 20 cm above the soil surface</tissue>
    </source>
</reference>
<reference evidence="1" key="2">
    <citation type="journal article" date="2015" name="Data Brief">
        <title>Shoot transcriptome of the giant reed, Arundo donax.</title>
        <authorList>
            <person name="Barrero R.A."/>
            <person name="Guerrero F.D."/>
            <person name="Moolhuijzen P."/>
            <person name="Goolsby J.A."/>
            <person name="Tidwell J."/>
            <person name="Bellgard S.E."/>
            <person name="Bellgard M.I."/>
        </authorList>
    </citation>
    <scope>NUCLEOTIDE SEQUENCE</scope>
    <source>
        <tissue evidence="1">Shoot tissue taken approximately 20 cm above the soil surface</tissue>
    </source>
</reference>
<sequence>MAVQFLLHSMALSWRSGHA</sequence>
<accession>A0A0A9G3C2</accession>
<evidence type="ECO:0000313" key="1">
    <source>
        <dbReference type="EMBL" id="JAE15093.1"/>
    </source>
</evidence>
<name>A0A0A9G3C2_ARUDO</name>
<protein>
    <submittedName>
        <fullName evidence="1">Uncharacterized protein</fullName>
    </submittedName>
</protein>
<dbReference type="AlphaFoldDB" id="A0A0A9G3C2"/>
<proteinExistence type="predicted"/>